<feature type="domain" description="IPT/TIG" evidence="2">
    <location>
        <begin position="184"/>
        <end position="270"/>
    </location>
</feature>
<feature type="domain" description="IPT/TIG" evidence="2">
    <location>
        <begin position="3"/>
        <end position="90"/>
    </location>
</feature>
<keyword evidence="1" id="KW-0472">Membrane</keyword>
<dbReference type="InterPro" id="IPR013783">
    <property type="entry name" value="Ig-like_fold"/>
</dbReference>
<evidence type="ECO:0000259" key="2">
    <source>
        <dbReference type="Pfam" id="PF01833"/>
    </source>
</evidence>
<protein>
    <recommendedName>
        <fullName evidence="2">IPT/TIG domain-containing protein</fullName>
    </recommendedName>
</protein>
<dbReference type="Proteomes" id="UP000785679">
    <property type="component" value="Unassembled WGS sequence"/>
</dbReference>
<feature type="domain" description="IPT/TIG" evidence="2">
    <location>
        <begin position="96"/>
        <end position="178"/>
    </location>
</feature>
<evidence type="ECO:0000256" key="1">
    <source>
        <dbReference type="SAM" id="Phobius"/>
    </source>
</evidence>
<dbReference type="OrthoDB" id="309513at2759"/>
<sequence length="569" mass="63330">MAPQSGPETGGTQIYITGAKFSNISDPWNFKCRFSSQDRDIPPKYIPAYYVNRTAIMCSSPGGWGRGDSVKVQVTFNGEDYSENNFTFYYYNVVRAFPRSGPADGNGGPIRIEGSGYRNGTEIYCNLDKTFYEPIEVQPDLILCPMPRAKLGPQHFGNVEFAVIIDGNWHKFAGGFQYYEQIEIEDIYPKIGPSEGHGIIKIYGTNFRDDYQLADVGCKIGESIGKGKVIDAHTINCTVEEMPLVDEGFSLPITVALNSYSWPESNQTFTPYGIVGVFPNSGPYSGNTDILVTGKGFSEEYAEKAKCRFGIASDYAIVEAEVLSYDKLVCRSPPDFKLPPTADLSLSVPFGIAFTEEEFEPWTETLHRFRFYKTPTILRAEPDEVDVGKIAEVLVIADENSEFFEPAPSSKGALGQYGIECKFGRFGIGLGMYVNKTAIKCVTPSVQEDPENIWRETIKLTVALNGQDFDEDNSDIDITFVGTGSTLSFWPYVVGTLLLGLLLVSIFVFCSAIMEKINFETVVQQRQVARQRSKPYVIRDPYDQFTSRAYSVGMMGRTNSSRQDGAFSR</sequence>
<evidence type="ECO:0000313" key="4">
    <source>
        <dbReference type="Proteomes" id="UP000785679"/>
    </source>
</evidence>
<gene>
    <name evidence="3" type="ORF">FGO68_gene17047</name>
</gene>
<name>A0A8J8NDR2_HALGN</name>
<accession>A0A8J8NDR2</accession>
<reference evidence="3" key="1">
    <citation type="submission" date="2019-06" db="EMBL/GenBank/DDBJ databases">
        <authorList>
            <person name="Zheng W."/>
        </authorList>
    </citation>
    <scope>NUCLEOTIDE SEQUENCE</scope>
    <source>
        <strain evidence="3">QDHG01</strain>
    </source>
</reference>
<keyword evidence="4" id="KW-1185">Reference proteome</keyword>
<feature type="domain" description="IPT/TIG" evidence="2">
    <location>
        <begin position="274"/>
        <end position="336"/>
    </location>
</feature>
<dbReference type="PANTHER" id="PTHR22625">
    <property type="entry name" value="PLEXIN"/>
    <property type="match status" value="1"/>
</dbReference>
<feature type="transmembrane region" description="Helical" evidence="1">
    <location>
        <begin position="489"/>
        <end position="510"/>
    </location>
</feature>
<dbReference type="InterPro" id="IPR031148">
    <property type="entry name" value="Plexin"/>
</dbReference>
<dbReference type="SUPFAM" id="SSF81296">
    <property type="entry name" value="E set domains"/>
    <property type="match status" value="3"/>
</dbReference>
<comment type="caution">
    <text evidence="3">The sequence shown here is derived from an EMBL/GenBank/DDBJ whole genome shotgun (WGS) entry which is preliminary data.</text>
</comment>
<organism evidence="3 4">
    <name type="scientific">Halteria grandinella</name>
    <dbReference type="NCBI Taxonomy" id="5974"/>
    <lineage>
        <taxon>Eukaryota</taxon>
        <taxon>Sar</taxon>
        <taxon>Alveolata</taxon>
        <taxon>Ciliophora</taxon>
        <taxon>Intramacronucleata</taxon>
        <taxon>Spirotrichea</taxon>
        <taxon>Stichotrichia</taxon>
        <taxon>Sporadotrichida</taxon>
        <taxon>Halteriidae</taxon>
        <taxon>Halteria</taxon>
    </lineage>
</organism>
<dbReference type="InterPro" id="IPR002909">
    <property type="entry name" value="IPT_dom"/>
</dbReference>
<dbReference type="Gene3D" id="2.60.40.10">
    <property type="entry name" value="Immunoglobulins"/>
    <property type="match status" value="3"/>
</dbReference>
<dbReference type="EMBL" id="RRYP01019214">
    <property type="protein sequence ID" value="TNV73327.1"/>
    <property type="molecule type" value="Genomic_DNA"/>
</dbReference>
<dbReference type="Pfam" id="PF01833">
    <property type="entry name" value="TIG"/>
    <property type="match status" value="4"/>
</dbReference>
<dbReference type="PANTHER" id="PTHR22625:SF70">
    <property type="entry name" value="PLEXIN A, ISOFORM A"/>
    <property type="match status" value="1"/>
</dbReference>
<dbReference type="CDD" id="cd00102">
    <property type="entry name" value="IPT"/>
    <property type="match status" value="2"/>
</dbReference>
<evidence type="ECO:0000313" key="3">
    <source>
        <dbReference type="EMBL" id="TNV73327.1"/>
    </source>
</evidence>
<keyword evidence="1" id="KW-0812">Transmembrane</keyword>
<dbReference type="AlphaFoldDB" id="A0A8J8NDR2"/>
<keyword evidence="1" id="KW-1133">Transmembrane helix</keyword>
<dbReference type="InterPro" id="IPR014756">
    <property type="entry name" value="Ig_E-set"/>
</dbReference>
<dbReference type="GO" id="GO:0017154">
    <property type="term" value="F:semaphorin receptor activity"/>
    <property type="evidence" value="ECO:0007669"/>
    <property type="project" value="InterPro"/>
</dbReference>
<proteinExistence type="predicted"/>